<comment type="caution">
    <text evidence="1">The sequence shown here is derived from an EMBL/GenBank/DDBJ whole genome shotgun (WGS) entry which is preliminary data.</text>
</comment>
<keyword evidence="2" id="KW-1185">Reference proteome</keyword>
<proteinExistence type="predicted"/>
<protein>
    <submittedName>
        <fullName evidence="1">Aminoglycoside phosphotransferase</fullName>
    </submittedName>
</protein>
<dbReference type="Proteomes" id="UP000465266">
    <property type="component" value="Unassembled WGS sequence"/>
</dbReference>
<evidence type="ECO:0000313" key="2">
    <source>
        <dbReference type="Proteomes" id="UP000465266"/>
    </source>
</evidence>
<sequence>MSLPGSQLHGLAWVQETFGLEPRWAVEPGIEAITQTIESLRPSGTVEVAFLAQGTFNKVYNVRIDGKVLIMRISLPVDPKFNGAYQ</sequence>
<evidence type="ECO:0000313" key="1">
    <source>
        <dbReference type="EMBL" id="GFF85827.1"/>
    </source>
</evidence>
<name>A0ABQ1AT04_9EURO</name>
<reference evidence="1 2" key="1">
    <citation type="submission" date="2020-01" db="EMBL/GenBank/DDBJ databases">
        <title>Draft genome sequence of Aspergillus udagawae IFM 53868.</title>
        <authorList>
            <person name="Takahashi H."/>
            <person name="Yaguchi T."/>
        </authorList>
    </citation>
    <scope>NUCLEOTIDE SEQUENCE [LARGE SCALE GENOMIC DNA]</scope>
    <source>
        <strain evidence="1 2">IFM 53868</strain>
    </source>
</reference>
<gene>
    <name evidence="1" type="ORF">IFM53868_04611</name>
</gene>
<dbReference type="EMBL" id="BLKG01000042">
    <property type="protein sequence ID" value="GFF85827.1"/>
    <property type="molecule type" value="Genomic_DNA"/>
</dbReference>
<accession>A0ABQ1AT04</accession>
<organism evidence="1 2">
    <name type="scientific">Aspergillus udagawae</name>
    <dbReference type="NCBI Taxonomy" id="91492"/>
    <lineage>
        <taxon>Eukaryota</taxon>
        <taxon>Fungi</taxon>
        <taxon>Dikarya</taxon>
        <taxon>Ascomycota</taxon>
        <taxon>Pezizomycotina</taxon>
        <taxon>Eurotiomycetes</taxon>
        <taxon>Eurotiomycetidae</taxon>
        <taxon>Eurotiales</taxon>
        <taxon>Aspergillaceae</taxon>
        <taxon>Aspergillus</taxon>
        <taxon>Aspergillus subgen. Fumigati</taxon>
    </lineage>
</organism>